<dbReference type="SUPFAM" id="SSF140478">
    <property type="entry name" value="LemA-like"/>
    <property type="match status" value="1"/>
</dbReference>
<dbReference type="AlphaFoldDB" id="A0A644V7A9"/>
<dbReference type="PANTHER" id="PTHR34478:SF1">
    <property type="entry name" value="PROTEIN LEMA"/>
    <property type="match status" value="1"/>
</dbReference>
<dbReference type="InterPro" id="IPR007156">
    <property type="entry name" value="MamQ_LemA"/>
</dbReference>
<proteinExistence type="inferred from homology"/>
<name>A0A644V7A9_9ZZZZ</name>
<dbReference type="GO" id="GO:0016020">
    <property type="term" value="C:membrane"/>
    <property type="evidence" value="ECO:0007669"/>
    <property type="project" value="UniProtKB-SubCell"/>
</dbReference>
<evidence type="ECO:0000256" key="3">
    <source>
        <dbReference type="ARBA" id="ARBA00022692"/>
    </source>
</evidence>
<gene>
    <name evidence="7" type="primary">lemA_12</name>
    <name evidence="7" type="ORF">SDC9_33238</name>
</gene>
<dbReference type="Pfam" id="PF04011">
    <property type="entry name" value="LemA"/>
    <property type="match status" value="1"/>
</dbReference>
<dbReference type="Gene3D" id="1.20.1440.20">
    <property type="entry name" value="LemA-like domain"/>
    <property type="match status" value="1"/>
</dbReference>
<accession>A0A644V7A9</accession>
<reference evidence="7" key="1">
    <citation type="submission" date="2019-08" db="EMBL/GenBank/DDBJ databases">
        <authorList>
            <person name="Kucharzyk K."/>
            <person name="Murdoch R.W."/>
            <person name="Higgins S."/>
            <person name="Loffler F."/>
        </authorList>
    </citation>
    <scope>NUCLEOTIDE SEQUENCE</scope>
</reference>
<comment type="subcellular location">
    <subcellularLocation>
        <location evidence="1">Membrane</location>
        <topology evidence="1">Single-pass membrane protein</topology>
    </subcellularLocation>
</comment>
<dbReference type="EMBL" id="VSSQ01000235">
    <property type="protein sequence ID" value="MPL87239.1"/>
    <property type="molecule type" value="Genomic_DNA"/>
</dbReference>
<dbReference type="InterPro" id="IPR023353">
    <property type="entry name" value="LemA-like_dom_sf"/>
</dbReference>
<feature type="transmembrane region" description="Helical" evidence="6">
    <location>
        <begin position="6"/>
        <end position="25"/>
    </location>
</feature>
<comment type="similarity">
    <text evidence="2">Belongs to the LemA family.</text>
</comment>
<evidence type="ECO:0000313" key="7">
    <source>
        <dbReference type="EMBL" id="MPL87239.1"/>
    </source>
</evidence>
<protein>
    <submittedName>
        <fullName evidence="7">Protein LemA</fullName>
    </submittedName>
</protein>
<comment type="caution">
    <text evidence="7">The sequence shown here is derived from an EMBL/GenBank/DDBJ whole genome shotgun (WGS) entry which is preliminary data.</text>
</comment>
<keyword evidence="5 6" id="KW-0472">Membrane</keyword>
<evidence type="ECO:0000256" key="4">
    <source>
        <dbReference type="ARBA" id="ARBA00022989"/>
    </source>
</evidence>
<keyword evidence="3 6" id="KW-0812">Transmembrane</keyword>
<sequence length="189" mass="21065">MQIIYILLIVLGVLLLLGVGVYNGLIFKRNRVKNAWADIDVQLKRRYDLIPNLVNTVKGAANFESSTLEKVIQARNSAMSAHDSGDKDKIAETETQLTGALRQVFALAESYPDLKATSNFASLQNELTDTEDKIQAARRFYNATVTDYNTAIEVFPSNIFASMFGFKAEEMFKLSDSEAAARNPVEVKF</sequence>
<evidence type="ECO:0000256" key="2">
    <source>
        <dbReference type="ARBA" id="ARBA00008854"/>
    </source>
</evidence>
<organism evidence="7">
    <name type="scientific">bioreactor metagenome</name>
    <dbReference type="NCBI Taxonomy" id="1076179"/>
    <lineage>
        <taxon>unclassified sequences</taxon>
        <taxon>metagenomes</taxon>
        <taxon>ecological metagenomes</taxon>
    </lineage>
</organism>
<keyword evidence="4 6" id="KW-1133">Transmembrane helix</keyword>
<dbReference type="PANTHER" id="PTHR34478">
    <property type="entry name" value="PROTEIN LEMA"/>
    <property type="match status" value="1"/>
</dbReference>
<evidence type="ECO:0000256" key="1">
    <source>
        <dbReference type="ARBA" id="ARBA00004167"/>
    </source>
</evidence>
<evidence type="ECO:0000256" key="6">
    <source>
        <dbReference type="SAM" id="Phobius"/>
    </source>
</evidence>
<evidence type="ECO:0000256" key="5">
    <source>
        <dbReference type="ARBA" id="ARBA00023136"/>
    </source>
</evidence>